<organism evidence="2 3">
    <name type="scientific">Morchella conica CCBAS932</name>
    <dbReference type="NCBI Taxonomy" id="1392247"/>
    <lineage>
        <taxon>Eukaryota</taxon>
        <taxon>Fungi</taxon>
        <taxon>Dikarya</taxon>
        <taxon>Ascomycota</taxon>
        <taxon>Pezizomycotina</taxon>
        <taxon>Pezizomycetes</taxon>
        <taxon>Pezizales</taxon>
        <taxon>Morchellaceae</taxon>
        <taxon>Morchella</taxon>
    </lineage>
</organism>
<evidence type="ECO:0000256" key="1">
    <source>
        <dbReference type="SAM" id="MobiDB-lite"/>
    </source>
</evidence>
<reference evidence="2 3" key="1">
    <citation type="journal article" date="2018" name="Nat. Ecol. Evol.">
        <title>Pezizomycetes genomes reveal the molecular basis of ectomycorrhizal truffle lifestyle.</title>
        <authorList>
            <person name="Murat C."/>
            <person name="Payen T."/>
            <person name="Noel B."/>
            <person name="Kuo A."/>
            <person name="Morin E."/>
            <person name="Chen J."/>
            <person name="Kohler A."/>
            <person name="Krizsan K."/>
            <person name="Balestrini R."/>
            <person name="Da Silva C."/>
            <person name="Montanini B."/>
            <person name="Hainaut M."/>
            <person name="Levati E."/>
            <person name="Barry K.W."/>
            <person name="Belfiori B."/>
            <person name="Cichocki N."/>
            <person name="Clum A."/>
            <person name="Dockter R.B."/>
            <person name="Fauchery L."/>
            <person name="Guy J."/>
            <person name="Iotti M."/>
            <person name="Le Tacon F."/>
            <person name="Lindquist E.A."/>
            <person name="Lipzen A."/>
            <person name="Malagnac F."/>
            <person name="Mello A."/>
            <person name="Molinier V."/>
            <person name="Miyauchi S."/>
            <person name="Poulain J."/>
            <person name="Riccioni C."/>
            <person name="Rubini A."/>
            <person name="Sitrit Y."/>
            <person name="Splivallo R."/>
            <person name="Traeger S."/>
            <person name="Wang M."/>
            <person name="Zifcakova L."/>
            <person name="Wipf D."/>
            <person name="Zambonelli A."/>
            <person name="Paolocci F."/>
            <person name="Nowrousian M."/>
            <person name="Ottonello S."/>
            <person name="Baldrian P."/>
            <person name="Spatafora J.W."/>
            <person name="Henrissat B."/>
            <person name="Nagy L.G."/>
            <person name="Aury J.M."/>
            <person name="Wincker P."/>
            <person name="Grigoriev I.V."/>
            <person name="Bonfante P."/>
            <person name="Martin F.M."/>
        </authorList>
    </citation>
    <scope>NUCLEOTIDE SEQUENCE [LARGE SCALE GENOMIC DNA]</scope>
    <source>
        <strain evidence="2 3">CCBAS932</strain>
    </source>
</reference>
<evidence type="ECO:0000313" key="2">
    <source>
        <dbReference type="EMBL" id="RPB17477.1"/>
    </source>
</evidence>
<proteinExistence type="predicted"/>
<protein>
    <submittedName>
        <fullName evidence="2">Uncharacterized protein</fullName>
    </submittedName>
</protein>
<accession>A0A3N4L3L8</accession>
<keyword evidence="3" id="KW-1185">Reference proteome</keyword>
<dbReference type="AlphaFoldDB" id="A0A3N4L3L8"/>
<gene>
    <name evidence="2" type="ORF">P167DRAFT_82</name>
</gene>
<name>A0A3N4L3L8_9PEZI</name>
<feature type="region of interest" description="Disordered" evidence="1">
    <location>
        <begin position="1"/>
        <end position="22"/>
    </location>
</feature>
<dbReference type="Proteomes" id="UP000277580">
    <property type="component" value="Unassembled WGS sequence"/>
</dbReference>
<sequence length="68" mass="8215">MYNEEGEEKPDKNSYEKENLQKWDKQKGEEEMIVSVHVVVVHTGNICCYLPPYRFVNIRDKKKRTRKE</sequence>
<feature type="compositionally biased region" description="Basic and acidic residues" evidence="1">
    <location>
        <begin position="9"/>
        <end position="22"/>
    </location>
</feature>
<dbReference type="InParanoid" id="A0A3N4L3L8"/>
<evidence type="ECO:0000313" key="3">
    <source>
        <dbReference type="Proteomes" id="UP000277580"/>
    </source>
</evidence>
<dbReference type="EMBL" id="ML119105">
    <property type="protein sequence ID" value="RPB17477.1"/>
    <property type="molecule type" value="Genomic_DNA"/>
</dbReference>